<gene>
    <name evidence="4" type="ORF">DGI_0186</name>
</gene>
<dbReference type="KEGG" id="dgg:DGI_0186"/>
<accession>T2G782</accession>
<dbReference type="OrthoDB" id="5446117at2"/>
<feature type="domain" description="LamG-like jellyroll fold" evidence="3">
    <location>
        <begin position="92"/>
        <end position="231"/>
    </location>
</feature>
<dbReference type="AlphaFoldDB" id="T2G782"/>
<name>T2G782_MEGG1</name>
<dbReference type="Proteomes" id="UP000016587">
    <property type="component" value="Chromosome"/>
</dbReference>
<dbReference type="RefSeq" id="WP_021758713.1">
    <property type="nucleotide sequence ID" value="NC_022444.1"/>
</dbReference>
<evidence type="ECO:0000313" key="5">
    <source>
        <dbReference type="Proteomes" id="UP000016587"/>
    </source>
</evidence>
<protein>
    <submittedName>
        <fullName evidence="4">Putative LamG domain-containing protein</fullName>
    </submittedName>
</protein>
<evidence type="ECO:0000256" key="2">
    <source>
        <dbReference type="ARBA" id="ARBA00023157"/>
    </source>
</evidence>
<evidence type="ECO:0000313" key="4">
    <source>
        <dbReference type="EMBL" id="AGW12123.1"/>
    </source>
</evidence>
<keyword evidence="1" id="KW-0732">Signal</keyword>
<dbReference type="EMBL" id="CP006585">
    <property type="protein sequence ID" value="AGW12123.1"/>
    <property type="molecule type" value="Genomic_DNA"/>
</dbReference>
<dbReference type="SMART" id="SM00560">
    <property type="entry name" value="LamGL"/>
    <property type="match status" value="1"/>
</dbReference>
<dbReference type="Gene3D" id="2.60.120.200">
    <property type="match status" value="1"/>
</dbReference>
<dbReference type="InterPro" id="IPR013320">
    <property type="entry name" value="ConA-like_dom_sf"/>
</dbReference>
<dbReference type="eggNOG" id="COG1361">
    <property type="taxonomic scope" value="Bacteria"/>
</dbReference>
<evidence type="ECO:0000259" key="3">
    <source>
        <dbReference type="SMART" id="SM00560"/>
    </source>
</evidence>
<dbReference type="Pfam" id="PF13385">
    <property type="entry name" value="Laminin_G_3"/>
    <property type="match status" value="1"/>
</dbReference>
<proteinExistence type="predicted"/>
<keyword evidence="2" id="KW-1015">Disulfide bond</keyword>
<dbReference type="PATRIC" id="fig|1121448.10.peg.190"/>
<keyword evidence="5" id="KW-1185">Reference proteome</keyword>
<dbReference type="InterPro" id="IPR006558">
    <property type="entry name" value="LamG-like"/>
</dbReference>
<reference evidence="5" key="2">
    <citation type="submission" date="2013-07" db="EMBL/GenBank/DDBJ databases">
        <authorList>
            <person name="Morais-Silva F.O."/>
            <person name="Rezende A.M."/>
            <person name="Pimentel C."/>
            <person name="Resende D.M."/>
            <person name="Santos C.I."/>
            <person name="Clemente C."/>
            <person name="de Oliveira L.M."/>
            <person name="da Silva S.M."/>
            <person name="Costa D.A."/>
            <person name="Varela-Raposo A."/>
            <person name="Horacio E.C.A."/>
            <person name="Matos M."/>
            <person name="Flores O."/>
            <person name="Ruiz J.C."/>
            <person name="Rodrigues-Pousada C."/>
        </authorList>
    </citation>
    <scope>NUCLEOTIDE SEQUENCE [LARGE SCALE GENOMIC DNA]</scope>
    <source>
        <strain evidence="5">ATCC 19364 / DSM 1382 / NCIMB 9332 / VKM B-1759</strain>
    </source>
</reference>
<dbReference type="HOGENOM" id="CLU_1141131_0_0_7"/>
<sequence length="243" mass="26438">MKRCLVLMLLALLLDGILHPVWGEELSDPVARFTFDGPAMAQGLQRPKPVLLQRAVLGTDRCGRMDSALQLYPVDHALAQVDGFRMGDAVLETFAVAAWIHPRQLRGYRAIVEKFAADNNQRGFRLAVKDGKLRFWWSSTGMVEDPAEYDSVESDGILTPGAWTHVAVSFSHGSVRFFINGEPDVRSSSNVRSIAPGVAPLGIGGNPATTGFLFDGLIDEVTLWDRPLGKDEVAALYAAGGCE</sequence>
<reference evidence="4 5" key="1">
    <citation type="journal article" date="2013" name="J. Bacteriol.">
        <title>Roles of HynAB and Ech, the only two hydrogenases found in the model sulfate reducer Desulfovibrio gigas.</title>
        <authorList>
            <person name="Morais-Silva F.O."/>
            <person name="Santos C.I."/>
            <person name="Rodrigues R."/>
            <person name="Pereira I.A."/>
            <person name="Rodrigues-Pousada C."/>
        </authorList>
    </citation>
    <scope>NUCLEOTIDE SEQUENCE [LARGE SCALE GENOMIC DNA]</scope>
    <source>
        <strain evidence="5">ATCC 19364 / DSM 1382 / NCIMB 9332 / VKM B-1759</strain>
    </source>
</reference>
<evidence type="ECO:0000256" key="1">
    <source>
        <dbReference type="ARBA" id="ARBA00022729"/>
    </source>
</evidence>
<dbReference type="SUPFAM" id="SSF49899">
    <property type="entry name" value="Concanavalin A-like lectins/glucanases"/>
    <property type="match status" value="1"/>
</dbReference>
<organism evidence="4 5">
    <name type="scientific">Megalodesulfovibrio gigas (strain ATCC 19364 / DSM 1382 / NCIMB 9332 / VKM B-1759)</name>
    <name type="common">Desulfovibrio gigas</name>
    <dbReference type="NCBI Taxonomy" id="1121448"/>
    <lineage>
        <taxon>Bacteria</taxon>
        <taxon>Pseudomonadati</taxon>
        <taxon>Thermodesulfobacteriota</taxon>
        <taxon>Desulfovibrionia</taxon>
        <taxon>Desulfovibrionales</taxon>
        <taxon>Desulfovibrionaceae</taxon>
        <taxon>Megalodesulfovibrio</taxon>
    </lineage>
</organism>